<comment type="caution">
    <text evidence="1">The sequence shown here is derived from an EMBL/GenBank/DDBJ whole genome shotgun (WGS) entry which is preliminary data.</text>
</comment>
<reference evidence="2" key="1">
    <citation type="journal article" date="2019" name="Int. J. Syst. Evol. Microbiol.">
        <title>The Global Catalogue of Microorganisms (GCM) 10K type strain sequencing project: providing services to taxonomists for standard genome sequencing and annotation.</title>
        <authorList>
            <consortium name="The Broad Institute Genomics Platform"/>
            <consortium name="The Broad Institute Genome Sequencing Center for Infectious Disease"/>
            <person name="Wu L."/>
            <person name="Ma J."/>
        </authorList>
    </citation>
    <scope>NUCLEOTIDE SEQUENCE [LARGE SCALE GENOMIC DNA]</scope>
    <source>
        <strain evidence="2">JCM 18542</strain>
    </source>
</reference>
<evidence type="ECO:0000313" key="2">
    <source>
        <dbReference type="Proteomes" id="UP001500839"/>
    </source>
</evidence>
<dbReference type="Proteomes" id="UP001500839">
    <property type="component" value="Unassembled WGS sequence"/>
</dbReference>
<gene>
    <name evidence="1" type="ORF">GCM10023353_31230</name>
</gene>
<name>A0ABP9CXQ0_9ACTN</name>
<proteinExistence type="predicted"/>
<protein>
    <recommendedName>
        <fullName evidence="3">Transposase</fullName>
    </recommendedName>
</protein>
<dbReference type="EMBL" id="BAABKQ010000001">
    <property type="protein sequence ID" value="GAA4820889.1"/>
    <property type="molecule type" value="Genomic_DNA"/>
</dbReference>
<evidence type="ECO:0008006" key="3">
    <source>
        <dbReference type="Google" id="ProtNLM"/>
    </source>
</evidence>
<accession>A0ABP9CXQ0</accession>
<keyword evidence="2" id="KW-1185">Reference proteome</keyword>
<organism evidence="1 2">
    <name type="scientific">Tomitella cavernea</name>
    <dbReference type="NCBI Taxonomy" id="1387982"/>
    <lineage>
        <taxon>Bacteria</taxon>
        <taxon>Bacillati</taxon>
        <taxon>Actinomycetota</taxon>
        <taxon>Actinomycetes</taxon>
        <taxon>Mycobacteriales</taxon>
        <taxon>Tomitella</taxon>
    </lineage>
</organism>
<sequence length="50" mass="5899">MRSMRARAELTFQVAKRMTVRLAEVHGRRWRPRSERAFHVRGAGKHARIA</sequence>
<evidence type="ECO:0000313" key="1">
    <source>
        <dbReference type="EMBL" id="GAA4820889.1"/>
    </source>
</evidence>